<dbReference type="Proteomes" id="UP000050378">
    <property type="component" value="Unassembled WGS sequence"/>
</dbReference>
<reference evidence="2 4" key="2">
    <citation type="submission" date="2023-01" db="EMBL/GenBank/DDBJ databases">
        <title>Trichodesmium-associated heterotrophic epibiont bacteria.</title>
        <authorList>
            <person name="Cleveland C.S."/>
            <person name="Webb E.A."/>
        </authorList>
    </citation>
    <scope>NUCLEOTIDE SEQUENCE [LARGE SCALE GENOMIC DNA]</scope>
    <source>
        <strain evidence="2 4">USCH2</strain>
    </source>
</reference>
<reference evidence="1 3" key="1">
    <citation type="submission" date="2015-09" db="EMBL/GenBank/DDBJ databases">
        <title>Draft Genome Sequence of Pseudoalteromonas lipolytica UCD-48B.</title>
        <authorList>
            <person name="Krusor M."/>
            <person name="Coil D.A."/>
            <person name="Lang J.M."/>
            <person name="Eisen J.A."/>
            <person name="Alexiev A."/>
        </authorList>
    </citation>
    <scope>NUCLEOTIDE SEQUENCE [LARGE SCALE GENOMIC DNA]</scope>
    <source>
        <strain evidence="1 3">UCD-48B</strain>
    </source>
</reference>
<dbReference type="STRING" id="570156.AOG27_14735"/>
<proteinExistence type="predicted"/>
<sequence>MHAHTVKESAATIQSGVAKADGKLVVTEQDIVFEPFNKELGLGPYTFSRAQINNVGKCSGKGAGILPITADGIRITLNNNDIFEFILANPDEWLSVLAH</sequence>
<dbReference type="Proteomes" id="UP001377972">
    <property type="component" value="Unassembled WGS sequence"/>
</dbReference>
<dbReference type="RefSeq" id="WP_054553761.1">
    <property type="nucleotide sequence ID" value="NZ_JAQPZS010000012.1"/>
</dbReference>
<organism evidence="1 3">
    <name type="scientific">Pseudoalteromonas lipolytica</name>
    <dbReference type="NCBI Taxonomy" id="570156"/>
    <lineage>
        <taxon>Bacteria</taxon>
        <taxon>Pseudomonadati</taxon>
        <taxon>Pseudomonadota</taxon>
        <taxon>Gammaproteobacteria</taxon>
        <taxon>Alteromonadales</taxon>
        <taxon>Pseudoalteromonadaceae</taxon>
        <taxon>Pseudoalteromonas</taxon>
    </lineage>
</organism>
<dbReference type="AlphaFoldDB" id="A0A0P7D3I5"/>
<dbReference type="EMBL" id="JAQPZS010000012">
    <property type="protein sequence ID" value="MEJ6497012.1"/>
    <property type="molecule type" value="Genomic_DNA"/>
</dbReference>
<evidence type="ECO:0008006" key="5">
    <source>
        <dbReference type="Google" id="ProtNLM"/>
    </source>
</evidence>
<evidence type="ECO:0000313" key="3">
    <source>
        <dbReference type="Proteomes" id="UP000050378"/>
    </source>
</evidence>
<gene>
    <name evidence="1" type="ORF">AOG27_14735</name>
    <name evidence="2" type="ORF">PQI24_13270</name>
</gene>
<evidence type="ECO:0000313" key="1">
    <source>
        <dbReference type="EMBL" id="KPM82855.1"/>
    </source>
</evidence>
<name>A0A0P7D3I5_9GAMM</name>
<dbReference type="OrthoDB" id="5890662at2"/>
<accession>A0A0P7D3I5</accession>
<protein>
    <recommendedName>
        <fullName evidence="5">GRAM domain-containing protein</fullName>
    </recommendedName>
</protein>
<evidence type="ECO:0000313" key="4">
    <source>
        <dbReference type="Proteomes" id="UP001377972"/>
    </source>
</evidence>
<keyword evidence="4" id="KW-1185">Reference proteome</keyword>
<dbReference type="PATRIC" id="fig|570156.3.peg.4033"/>
<dbReference type="EMBL" id="LJTC01000009">
    <property type="protein sequence ID" value="KPM82855.1"/>
    <property type="molecule type" value="Genomic_DNA"/>
</dbReference>
<comment type="caution">
    <text evidence="1">The sequence shown here is derived from an EMBL/GenBank/DDBJ whole genome shotgun (WGS) entry which is preliminary data.</text>
</comment>
<evidence type="ECO:0000313" key="2">
    <source>
        <dbReference type="EMBL" id="MEJ6497012.1"/>
    </source>
</evidence>